<dbReference type="PANTHER" id="PTHR10656:SF69">
    <property type="entry name" value="MAB-21-LIKE HHH_H2TH-LIKE DOMAIN-CONTAINING PROTEIN"/>
    <property type="match status" value="1"/>
</dbReference>
<dbReference type="SMART" id="SM01265">
    <property type="entry name" value="Mab-21"/>
    <property type="match status" value="1"/>
</dbReference>
<keyword evidence="4" id="KW-1185">Reference proteome</keyword>
<dbReference type="InterPro" id="IPR046903">
    <property type="entry name" value="Mab-21-like_nuc_Trfase"/>
</dbReference>
<dbReference type="Proteomes" id="UP000694844">
    <property type="component" value="Chromosome 4"/>
</dbReference>
<feature type="domain" description="Mab-21-like HhH/H2TH-like" evidence="3">
    <location>
        <begin position="269"/>
        <end position="361"/>
    </location>
</feature>
<reference evidence="5" key="1">
    <citation type="submission" date="2025-08" db="UniProtKB">
        <authorList>
            <consortium name="RefSeq"/>
        </authorList>
    </citation>
    <scope>IDENTIFICATION</scope>
    <source>
        <tissue evidence="5">Whole sample</tissue>
    </source>
</reference>
<organism evidence="4 5">
    <name type="scientific">Crassostrea virginica</name>
    <name type="common">Eastern oyster</name>
    <dbReference type="NCBI Taxonomy" id="6565"/>
    <lineage>
        <taxon>Eukaryota</taxon>
        <taxon>Metazoa</taxon>
        <taxon>Spiralia</taxon>
        <taxon>Lophotrochozoa</taxon>
        <taxon>Mollusca</taxon>
        <taxon>Bivalvia</taxon>
        <taxon>Autobranchia</taxon>
        <taxon>Pteriomorphia</taxon>
        <taxon>Ostreida</taxon>
        <taxon>Ostreoidea</taxon>
        <taxon>Ostreidae</taxon>
        <taxon>Crassostrea</taxon>
    </lineage>
</organism>
<feature type="domain" description="Mab-21-like nucleotidyltransferase" evidence="2">
    <location>
        <begin position="151"/>
        <end position="256"/>
    </location>
</feature>
<dbReference type="InterPro" id="IPR046906">
    <property type="entry name" value="Mab-21_HhH/H2TH-like"/>
</dbReference>
<sequence length="586" mass="68391">MAGRDTAWLDDSHLSFLIEDNLVNAIGIPDLQRVRRHIMDVLDKLHRHNDQMEVIRSGGAAEGFRMRGSDVDQMYVDKKTKVVTEIPKDVGKNFQISVVRLIRPPDVPPGYIKLIVLTPNTPWAHIRECTQKVFGEFLLSSEAFLKWHQKMNKTGVRHGPCVMQKTQFGIDQDIAFCLEFKSWPESANEWINRHRLYEWPSKQLINKIKSKGCHIMAIGSKTLKSTSCKLNVGESMWMEDPFQWRLSFSLAEKYLVYDFNNTQFLVYGILKILNQELFSKDPVVKNCICSYFLKTILFWAIEETPFEYWIPEKLIFCVDMCFQKLIEWLENGFCPNYFIRENNMFLGKVQEWELGYISKQLSDIYQEGWRCLLRCPSLFHLKKALEDARLLISPFSYPVSNPEEDFRALKTNVRDRDSSYVEKDVDCALFAEITTVLTNVSNADVLEQELQNSLALEIKEDLDRFDLEILQVRRLHQLCPLALVYLNISSTQQRSRRRYQYLRRAFCYLHLVRFADISRGNLTLATAYYCLGRFESAIKYIKEYHSILEENLGFIYISARHAVASSDPHYPTNICGRGWSAMARCL</sequence>
<dbReference type="RefSeq" id="XP_022330587.1">
    <property type="nucleotide sequence ID" value="XM_022474879.1"/>
</dbReference>
<accession>A0A8B8DQR3</accession>
<dbReference type="OrthoDB" id="10049771at2759"/>
<protein>
    <submittedName>
        <fullName evidence="5">Uncharacterized protein LOC111128918</fullName>
    </submittedName>
</protein>
<gene>
    <name evidence="5" type="primary">LOC111128918</name>
</gene>
<dbReference type="Pfam" id="PF03281">
    <property type="entry name" value="Mab-21"/>
    <property type="match status" value="1"/>
</dbReference>
<dbReference type="AlphaFoldDB" id="A0A8B8DQR3"/>
<dbReference type="Gene3D" id="1.10.1410.40">
    <property type="match status" value="1"/>
</dbReference>
<dbReference type="Pfam" id="PF20266">
    <property type="entry name" value="Mab-21_C"/>
    <property type="match status" value="1"/>
</dbReference>
<evidence type="ECO:0000259" key="3">
    <source>
        <dbReference type="Pfam" id="PF20266"/>
    </source>
</evidence>
<name>A0A8B8DQR3_CRAVI</name>
<dbReference type="GeneID" id="111128918"/>
<dbReference type="PANTHER" id="PTHR10656">
    <property type="entry name" value="CELL FATE DETERMINING PROTEIN MAB21-RELATED"/>
    <property type="match status" value="1"/>
</dbReference>
<evidence type="ECO:0000256" key="1">
    <source>
        <dbReference type="ARBA" id="ARBA00008307"/>
    </source>
</evidence>
<dbReference type="InterPro" id="IPR024810">
    <property type="entry name" value="MAB21L/cGLR"/>
</dbReference>
<proteinExistence type="inferred from homology"/>
<evidence type="ECO:0000313" key="5">
    <source>
        <dbReference type="RefSeq" id="XP_022330587.1"/>
    </source>
</evidence>
<evidence type="ECO:0000313" key="4">
    <source>
        <dbReference type="Proteomes" id="UP000694844"/>
    </source>
</evidence>
<comment type="similarity">
    <text evidence="1">Belongs to the mab-21 family.</text>
</comment>
<evidence type="ECO:0000259" key="2">
    <source>
        <dbReference type="Pfam" id="PF03281"/>
    </source>
</evidence>
<dbReference type="KEGG" id="cvn:111128918"/>